<dbReference type="Proteomes" id="UP001162029">
    <property type="component" value="Unassembled WGS sequence"/>
</dbReference>
<sequence>MELTGGASANATASHMTLSLADIKKLMTVALRMQRAGEKNHPKYQQIAALLRQYQQQRQTQIQTPPTQNQMKTQTQTPPPLDVTVNPFMQQKTTLFSDKQLEHLHNQIRAYKALCQSMDTAITQAKEFRYYWS</sequence>
<comment type="caution">
    <text evidence="1">The sequence shown here is derived from an EMBL/GenBank/DDBJ whole genome shotgun (WGS) entry which is preliminary data.</text>
</comment>
<gene>
    <name evidence="1" type="ORF">PDE001_LOCUS8126</name>
</gene>
<dbReference type="EMBL" id="CANTFM010001646">
    <property type="protein sequence ID" value="CAI5742138.1"/>
    <property type="molecule type" value="Genomic_DNA"/>
</dbReference>
<evidence type="ECO:0000313" key="1">
    <source>
        <dbReference type="EMBL" id="CAI5742138.1"/>
    </source>
</evidence>
<dbReference type="AlphaFoldDB" id="A0AAV0V0V4"/>
<protein>
    <submittedName>
        <fullName evidence="1">Uncharacterized protein</fullName>
    </submittedName>
</protein>
<reference evidence="1" key="1">
    <citation type="submission" date="2022-12" db="EMBL/GenBank/DDBJ databases">
        <authorList>
            <person name="Webb A."/>
        </authorList>
    </citation>
    <scope>NUCLEOTIDE SEQUENCE</scope>
    <source>
        <strain evidence="1">Pd1</strain>
    </source>
</reference>
<accession>A0AAV0V0V4</accession>
<proteinExistence type="predicted"/>
<name>A0AAV0V0V4_9STRA</name>
<keyword evidence="2" id="KW-1185">Reference proteome</keyword>
<organism evidence="1 2">
    <name type="scientific">Peronospora destructor</name>
    <dbReference type="NCBI Taxonomy" id="86335"/>
    <lineage>
        <taxon>Eukaryota</taxon>
        <taxon>Sar</taxon>
        <taxon>Stramenopiles</taxon>
        <taxon>Oomycota</taxon>
        <taxon>Peronosporomycetes</taxon>
        <taxon>Peronosporales</taxon>
        <taxon>Peronosporaceae</taxon>
        <taxon>Peronospora</taxon>
    </lineage>
</organism>
<evidence type="ECO:0000313" key="2">
    <source>
        <dbReference type="Proteomes" id="UP001162029"/>
    </source>
</evidence>